<evidence type="ECO:0000256" key="1">
    <source>
        <dbReference type="ARBA" id="ARBA00001602"/>
    </source>
</evidence>
<comment type="caution">
    <text evidence="8">The sequence shown here is derived from an EMBL/GenBank/DDBJ whole genome shotgun (WGS) entry which is preliminary data.</text>
</comment>
<dbReference type="InterPro" id="IPR015942">
    <property type="entry name" value="Asp/Glu/hydantoin_racemase"/>
</dbReference>
<feature type="binding site" evidence="7">
    <location>
        <begin position="188"/>
        <end position="189"/>
    </location>
    <ligand>
        <name>substrate</name>
    </ligand>
</feature>
<comment type="pathway">
    <text evidence="7">Cell wall biogenesis; peptidoglycan biosynthesis.</text>
</comment>
<evidence type="ECO:0000313" key="9">
    <source>
        <dbReference type="Proteomes" id="UP001200537"/>
    </source>
</evidence>
<feature type="binding site" evidence="7">
    <location>
        <begin position="43"/>
        <end position="44"/>
    </location>
    <ligand>
        <name>substrate</name>
    </ligand>
</feature>
<dbReference type="GO" id="GO:0008881">
    <property type="term" value="F:glutamate racemase activity"/>
    <property type="evidence" value="ECO:0007669"/>
    <property type="project" value="UniProtKB-UniRule"/>
</dbReference>
<dbReference type="AlphaFoldDB" id="A0AAJ1BDY3"/>
<evidence type="ECO:0000256" key="2">
    <source>
        <dbReference type="ARBA" id="ARBA00013090"/>
    </source>
</evidence>
<name>A0AAJ1BDY3_9ACTO</name>
<evidence type="ECO:0000256" key="7">
    <source>
        <dbReference type="HAMAP-Rule" id="MF_00258"/>
    </source>
</evidence>
<reference evidence="8" key="1">
    <citation type="submission" date="2022-01" db="EMBL/GenBank/DDBJ databases">
        <title>Collection of gut derived symbiotic bacterial strains cultured from healthy donors.</title>
        <authorList>
            <person name="Lin H."/>
            <person name="Kohout C."/>
            <person name="Waligurski E."/>
            <person name="Pamer E.G."/>
        </authorList>
    </citation>
    <scope>NUCLEOTIDE SEQUENCE</scope>
    <source>
        <strain evidence="8">DFI.7.46</strain>
    </source>
</reference>
<dbReference type="GO" id="GO:0009252">
    <property type="term" value="P:peptidoglycan biosynthetic process"/>
    <property type="evidence" value="ECO:0007669"/>
    <property type="project" value="UniProtKB-UniRule"/>
</dbReference>
<protein>
    <recommendedName>
        <fullName evidence="2 7">Glutamate racemase</fullName>
        <ecNumber evidence="2 7">5.1.1.3</ecNumber>
    </recommendedName>
</protein>
<proteinExistence type="inferred from homology"/>
<organism evidence="8 9">
    <name type="scientific">Varibaculum cambriense</name>
    <dbReference type="NCBI Taxonomy" id="184870"/>
    <lineage>
        <taxon>Bacteria</taxon>
        <taxon>Bacillati</taxon>
        <taxon>Actinomycetota</taxon>
        <taxon>Actinomycetes</taxon>
        <taxon>Actinomycetales</taxon>
        <taxon>Actinomycetaceae</taxon>
        <taxon>Varibaculum</taxon>
    </lineage>
</organism>
<dbReference type="GO" id="GO:0008360">
    <property type="term" value="P:regulation of cell shape"/>
    <property type="evidence" value="ECO:0007669"/>
    <property type="project" value="UniProtKB-KW"/>
</dbReference>
<evidence type="ECO:0000313" key="8">
    <source>
        <dbReference type="EMBL" id="MCG4618245.1"/>
    </source>
</evidence>
<keyword evidence="5 7" id="KW-0413">Isomerase</keyword>
<comment type="catalytic activity">
    <reaction evidence="1 7">
        <text>L-glutamate = D-glutamate</text>
        <dbReference type="Rhea" id="RHEA:12813"/>
        <dbReference type="ChEBI" id="CHEBI:29985"/>
        <dbReference type="ChEBI" id="CHEBI:29986"/>
        <dbReference type="EC" id="5.1.1.3"/>
    </reaction>
</comment>
<feature type="active site" description="Proton donor/acceptor" evidence="7">
    <location>
        <position position="187"/>
    </location>
</feature>
<dbReference type="Pfam" id="PF01177">
    <property type="entry name" value="Asp_Glu_race"/>
    <property type="match status" value="1"/>
</dbReference>
<sequence length="271" mass="29498">MTNEAAIGIFDSGVGGLTVARAVLNVLPREEIRYVGDTAHTPYGEKDLETVRGYSLSIMDSLVESGVKMLVIACNTASCAVLDQARTRYQEEQGIPVVEVVQPAVEHAVTRSRNGKIGVIGTRATIESGVYQRKLSKMGAEVFTQACPRFVEFAEEGITASQELFDVTEEYLTPLKEAGVDTLVLGCTHYPLLEGPISYFMGENVSLISSSSAAARKVYGELVEEKMLRSFGAQKADHHFICTETKESFIALASRIMGADFNGIKQEEITK</sequence>
<dbReference type="InterPro" id="IPR004391">
    <property type="entry name" value="Glu_race"/>
</dbReference>
<gene>
    <name evidence="7 8" type="primary">murI</name>
    <name evidence="8" type="ORF">L0M99_07035</name>
</gene>
<dbReference type="RefSeq" id="WP_238128190.1">
    <property type="nucleotide sequence ID" value="NZ_JAGZVZ010000005.1"/>
</dbReference>
<dbReference type="Proteomes" id="UP001200537">
    <property type="component" value="Unassembled WGS sequence"/>
</dbReference>
<evidence type="ECO:0000256" key="5">
    <source>
        <dbReference type="ARBA" id="ARBA00023235"/>
    </source>
</evidence>
<comment type="function">
    <text evidence="7">Provides the (R)-glutamate required for cell wall biosynthesis.</text>
</comment>
<dbReference type="FunFam" id="3.40.50.1860:FF:000001">
    <property type="entry name" value="Glutamate racemase"/>
    <property type="match status" value="1"/>
</dbReference>
<dbReference type="SUPFAM" id="SSF53681">
    <property type="entry name" value="Aspartate/glutamate racemase"/>
    <property type="match status" value="2"/>
</dbReference>
<feature type="binding site" evidence="7">
    <location>
        <begin position="75"/>
        <end position="76"/>
    </location>
    <ligand>
        <name>substrate</name>
    </ligand>
</feature>
<dbReference type="InterPro" id="IPR001920">
    <property type="entry name" value="Asp/Glu_race"/>
</dbReference>
<evidence type="ECO:0000256" key="3">
    <source>
        <dbReference type="ARBA" id="ARBA00022960"/>
    </source>
</evidence>
<comment type="similarity">
    <text evidence="7">Belongs to the aspartate/glutamate racemases family.</text>
</comment>
<evidence type="ECO:0000256" key="4">
    <source>
        <dbReference type="ARBA" id="ARBA00022984"/>
    </source>
</evidence>
<dbReference type="HAMAP" id="MF_00258">
    <property type="entry name" value="Glu_racemase"/>
    <property type="match status" value="1"/>
</dbReference>
<dbReference type="NCBIfam" id="TIGR00067">
    <property type="entry name" value="glut_race"/>
    <property type="match status" value="1"/>
</dbReference>
<dbReference type="PANTHER" id="PTHR21198">
    <property type="entry name" value="GLUTAMATE RACEMASE"/>
    <property type="match status" value="1"/>
</dbReference>
<accession>A0AAJ1BDY3</accession>
<feature type="active site" description="Proton donor/acceptor" evidence="7">
    <location>
        <position position="74"/>
    </location>
</feature>
<dbReference type="PROSITE" id="PS00924">
    <property type="entry name" value="ASP_GLU_RACEMASE_2"/>
    <property type="match status" value="1"/>
</dbReference>
<dbReference type="EC" id="5.1.1.3" evidence="2 7"/>
<dbReference type="EMBL" id="JAKNHJ010000013">
    <property type="protein sequence ID" value="MCG4618245.1"/>
    <property type="molecule type" value="Genomic_DNA"/>
</dbReference>
<feature type="binding site" evidence="7">
    <location>
        <begin position="11"/>
        <end position="12"/>
    </location>
    <ligand>
        <name>substrate</name>
    </ligand>
</feature>
<keyword evidence="4 7" id="KW-0573">Peptidoglycan synthesis</keyword>
<dbReference type="Gene3D" id="3.40.50.1860">
    <property type="match status" value="2"/>
</dbReference>
<dbReference type="PANTHER" id="PTHR21198:SF2">
    <property type="entry name" value="GLUTAMATE RACEMASE"/>
    <property type="match status" value="1"/>
</dbReference>
<keyword evidence="3 7" id="KW-0133">Cell shape</keyword>
<dbReference type="InterPro" id="IPR033134">
    <property type="entry name" value="Asp/Glu_racemase_AS_2"/>
</dbReference>
<keyword evidence="6 7" id="KW-0961">Cell wall biogenesis/degradation</keyword>
<evidence type="ECO:0000256" key="6">
    <source>
        <dbReference type="ARBA" id="ARBA00023316"/>
    </source>
</evidence>
<dbReference type="GO" id="GO:0071555">
    <property type="term" value="P:cell wall organization"/>
    <property type="evidence" value="ECO:0007669"/>
    <property type="project" value="UniProtKB-KW"/>
</dbReference>